<evidence type="ECO:0000256" key="3">
    <source>
        <dbReference type="ARBA" id="ARBA00022892"/>
    </source>
</evidence>
<dbReference type="GO" id="GO:0006888">
    <property type="term" value="P:endoplasmic reticulum to Golgi vesicle-mediated transport"/>
    <property type="evidence" value="ECO:0007669"/>
    <property type="project" value="InterPro"/>
</dbReference>
<name>B9EQC5_SALSA</name>
<comment type="similarity">
    <text evidence="2">Belongs to the TRAPP small subunits family. Sedlin subfamily.</text>
</comment>
<dbReference type="Gene3D" id="3.30.450.70">
    <property type="match status" value="1"/>
</dbReference>
<evidence type="ECO:0000313" key="4">
    <source>
        <dbReference type="EMBL" id="ACM09722.1"/>
    </source>
</evidence>
<accession>B9EQC5</accession>
<dbReference type="Pfam" id="PF04628">
    <property type="entry name" value="Sedlin_N"/>
    <property type="match status" value="1"/>
</dbReference>
<keyword evidence="3" id="KW-0931">ER-Golgi transport</keyword>
<reference evidence="4" key="3">
    <citation type="submission" date="2010-08" db="EMBL/GenBank/DDBJ databases">
        <authorList>
            <consortium name="cGRASP (B.F. Koop &amp; W.S. Davidson)"/>
        </authorList>
    </citation>
    <scope>NUCLEOTIDE SEQUENCE</scope>
    <source>
        <tissue evidence="4">Thymus</tissue>
    </source>
</reference>
<dbReference type="SUPFAM" id="SSF64356">
    <property type="entry name" value="SNARE-like"/>
    <property type="match status" value="1"/>
</dbReference>
<dbReference type="GO" id="GO:0048471">
    <property type="term" value="C:perinuclear region of cytoplasm"/>
    <property type="evidence" value="ECO:0007669"/>
    <property type="project" value="UniProtKB-SubCell"/>
</dbReference>
<dbReference type="InterPro" id="IPR006722">
    <property type="entry name" value="Sedlin"/>
</dbReference>
<dbReference type="AlphaFoldDB" id="B9EQC5"/>
<comment type="subcellular location">
    <subcellularLocation>
        <location evidence="1">Cytoplasm</location>
        <location evidence="1">Perinuclear region</location>
    </subcellularLocation>
</comment>
<keyword evidence="3" id="KW-0813">Transport</keyword>
<protein>
    <submittedName>
        <fullName evidence="4">Trafficking protein particle complex subunit 2-like protein</fullName>
    </submittedName>
</protein>
<evidence type="ECO:0000256" key="1">
    <source>
        <dbReference type="ARBA" id="ARBA00004556"/>
    </source>
</evidence>
<dbReference type="EMBL" id="BT057850">
    <property type="protein sequence ID" value="ACM09722.1"/>
    <property type="molecule type" value="mRNA"/>
</dbReference>
<evidence type="ECO:0000256" key="2">
    <source>
        <dbReference type="ARBA" id="ARBA00006626"/>
    </source>
</evidence>
<gene>
    <name evidence="4" type="primary">TPC2L</name>
</gene>
<proteinExistence type="evidence at transcript level"/>
<dbReference type="PANTHER" id="PTHR12403">
    <property type="entry name" value="TRAFFICKING PROTEIN PARTICLE COMPLEX SUBUNIT 2"/>
    <property type="match status" value="1"/>
</dbReference>
<organism evidence="4">
    <name type="scientific">Salmo salar</name>
    <name type="common">Atlantic salmon</name>
    <dbReference type="NCBI Taxonomy" id="8030"/>
    <lineage>
        <taxon>Eukaryota</taxon>
        <taxon>Metazoa</taxon>
        <taxon>Chordata</taxon>
        <taxon>Craniata</taxon>
        <taxon>Vertebrata</taxon>
        <taxon>Euteleostomi</taxon>
        <taxon>Actinopterygii</taxon>
        <taxon>Neopterygii</taxon>
        <taxon>Teleostei</taxon>
        <taxon>Protacanthopterygii</taxon>
        <taxon>Salmoniformes</taxon>
        <taxon>Salmonidae</taxon>
        <taxon>Salmoninae</taxon>
        <taxon>Salmo</taxon>
    </lineage>
</organism>
<reference evidence="4" key="1">
    <citation type="submission" date="2009-01" db="EMBL/GenBank/DDBJ databases">
        <authorList>
            <consortium name="cGRASP (B.F. Koop &amp; W.S. Davidson)"/>
            <person name="Leong J."/>
            <person name="von Schalburg K."/>
            <person name="Cooper G."/>
            <person name="Moore R."/>
            <person name="Holt R."/>
            <person name="Davidson W.S."/>
            <person name="Koop B.F."/>
        </authorList>
    </citation>
    <scope>NUCLEOTIDE SEQUENCE</scope>
    <source>
        <tissue evidence="4">Thymus</tissue>
    </source>
</reference>
<dbReference type="InterPro" id="IPR011012">
    <property type="entry name" value="Longin-like_dom_sf"/>
</dbReference>
<reference evidence="4" key="2">
    <citation type="journal article" date="2010" name="BMC Genomics">
        <title>Salmo salar and Esox lucius full-length cDNA sequences reveal changes in evolutionary pressures on a post-tetraploidization genome.</title>
        <authorList>
            <person name="Leong J.S."/>
            <person name="Jantzen S.G."/>
            <person name="von Schalburg K.R."/>
            <person name="Cooper G.A."/>
            <person name="Messmer A.M."/>
            <person name="Liao N.Y."/>
            <person name="Munro S."/>
            <person name="Moore R."/>
            <person name="Holt R.A."/>
            <person name="Jones S.J."/>
            <person name="Davidson W.S."/>
            <person name="Koop B.F."/>
        </authorList>
    </citation>
    <scope>NUCLEOTIDE SEQUENCE</scope>
    <source>
        <tissue evidence="4">Thymus</tissue>
    </source>
</reference>
<sequence length="132" mass="15256">MADCIVIVNENDQPIFLKSSDESNRNLNLYYLAYMCLDIISEKKEVDETHELYLGSLLPHAYYKVYGYITPTNTKFIIVVDKLRVDIREIEIKQMFSMLHSSYVNTVSNPLYVIGTEIKSNKFDSIVASIMN</sequence>